<evidence type="ECO:0000313" key="3">
    <source>
        <dbReference type="EMBL" id="SVB96229.1"/>
    </source>
</evidence>
<feature type="non-terminal residue" evidence="3">
    <location>
        <position position="364"/>
    </location>
</feature>
<keyword evidence="2" id="KW-0663">Pyridoxal phosphate</keyword>
<dbReference type="InterPro" id="IPR049704">
    <property type="entry name" value="Aminotrans_3_PPA_site"/>
</dbReference>
<dbReference type="SUPFAM" id="SSF53383">
    <property type="entry name" value="PLP-dependent transferases"/>
    <property type="match status" value="1"/>
</dbReference>
<gene>
    <name evidence="3" type="ORF">METZ01_LOCUS249083</name>
</gene>
<dbReference type="Gene3D" id="3.90.1150.10">
    <property type="entry name" value="Aspartate Aminotransferase, domain 1"/>
    <property type="match status" value="1"/>
</dbReference>
<proteinExistence type="inferred from homology"/>
<dbReference type="PANTHER" id="PTHR45688">
    <property type="match status" value="1"/>
</dbReference>
<dbReference type="Pfam" id="PF00202">
    <property type="entry name" value="Aminotran_3"/>
    <property type="match status" value="1"/>
</dbReference>
<sequence>MNIKGALQKRLQYMGKSPFFYKEPVNLETGEGVWLYDKSGKKYLDAYNNVPVVGHCHPKIVSSLKEQASKLNTHSRYLSEIVIDYSQKLTSLHSEELSILQMACSGTEAVEVAIKMARIYTGGVGIICSNATYHGNSHEISRMTIGPFEPEFRRVHYPQYFRPIQKNLTEDELCNHYLDEVSKEIRSFKEDGIKFAGLIFCSIFANEGLPDVPKKYLTEVSKIVREAGGVMIFDEVQAGFGRTGCWWGYQLTDTPPDIAVMGKPMGAGLPVSGVVAKKEIALEFQQQSHYFNTTAGTPLQAAVGKAVIEIIEEEELIDNVNKTGDYMKKELLKLKERYPSMGDVRGHGLFLGVDMIKNLDDLEP</sequence>
<reference evidence="3" key="1">
    <citation type="submission" date="2018-05" db="EMBL/GenBank/DDBJ databases">
        <authorList>
            <person name="Lanie J.A."/>
            <person name="Ng W.-L."/>
            <person name="Kazmierczak K.M."/>
            <person name="Andrzejewski T.M."/>
            <person name="Davidsen T.M."/>
            <person name="Wayne K.J."/>
            <person name="Tettelin H."/>
            <person name="Glass J.I."/>
            <person name="Rusch D."/>
            <person name="Podicherti R."/>
            <person name="Tsui H.-C.T."/>
            <person name="Winkler M.E."/>
        </authorList>
    </citation>
    <scope>NUCLEOTIDE SEQUENCE</scope>
</reference>
<dbReference type="GO" id="GO:0005739">
    <property type="term" value="C:mitochondrion"/>
    <property type="evidence" value="ECO:0007669"/>
    <property type="project" value="TreeGrafter"/>
</dbReference>
<dbReference type="InterPro" id="IPR015421">
    <property type="entry name" value="PyrdxlP-dep_Trfase_major"/>
</dbReference>
<dbReference type="PIRSF" id="PIRSF000521">
    <property type="entry name" value="Transaminase_4ab_Lys_Orn"/>
    <property type="match status" value="1"/>
</dbReference>
<name>A0A382IAF8_9ZZZZ</name>
<dbReference type="AlphaFoldDB" id="A0A382IAF8"/>
<dbReference type="Gene3D" id="3.40.640.10">
    <property type="entry name" value="Type I PLP-dependent aspartate aminotransferase-like (Major domain)"/>
    <property type="match status" value="1"/>
</dbReference>
<dbReference type="EMBL" id="UINC01065995">
    <property type="protein sequence ID" value="SVB96229.1"/>
    <property type="molecule type" value="Genomic_DNA"/>
</dbReference>
<evidence type="ECO:0000256" key="1">
    <source>
        <dbReference type="ARBA" id="ARBA00008954"/>
    </source>
</evidence>
<dbReference type="InterPro" id="IPR015424">
    <property type="entry name" value="PyrdxlP-dep_Trfase"/>
</dbReference>
<accession>A0A382IAF8</accession>
<evidence type="ECO:0000256" key="2">
    <source>
        <dbReference type="ARBA" id="ARBA00022898"/>
    </source>
</evidence>
<dbReference type="PANTHER" id="PTHR45688:SF13">
    <property type="entry name" value="ALANINE--GLYOXYLATE AMINOTRANSFERASE 2-LIKE"/>
    <property type="match status" value="1"/>
</dbReference>
<dbReference type="InterPro" id="IPR015422">
    <property type="entry name" value="PyrdxlP-dep_Trfase_small"/>
</dbReference>
<dbReference type="GO" id="GO:0030170">
    <property type="term" value="F:pyridoxal phosphate binding"/>
    <property type="evidence" value="ECO:0007669"/>
    <property type="project" value="InterPro"/>
</dbReference>
<dbReference type="PROSITE" id="PS00600">
    <property type="entry name" value="AA_TRANSFER_CLASS_3"/>
    <property type="match status" value="1"/>
</dbReference>
<organism evidence="3">
    <name type="scientific">marine metagenome</name>
    <dbReference type="NCBI Taxonomy" id="408172"/>
    <lineage>
        <taxon>unclassified sequences</taxon>
        <taxon>metagenomes</taxon>
        <taxon>ecological metagenomes</taxon>
    </lineage>
</organism>
<dbReference type="InterPro" id="IPR005814">
    <property type="entry name" value="Aminotrans_3"/>
</dbReference>
<dbReference type="CDD" id="cd00610">
    <property type="entry name" value="OAT_like"/>
    <property type="match status" value="1"/>
</dbReference>
<dbReference type="GO" id="GO:0008483">
    <property type="term" value="F:transaminase activity"/>
    <property type="evidence" value="ECO:0007669"/>
    <property type="project" value="InterPro"/>
</dbReference>
<comment type="similarity">
    <text evidence="1">Belongs to the class-III pyridoxal-phosphate-dependent aminotransferase family.</text>
</comment>
<evidence type="ECO:0008006" key="4">
    <source>
        <dbReference type="Google" id="ProtNLM"/>
    </source>
</evidence>
<protein>
    <recommendedName>
        <fullName evidence="4">Aspartate aminotransferase family protein</fullName>
    </recommendedName>
</protein>